<evidence type="ECO:0000313" key="2">
    <source>
        <dbReference type="EMBL" id="GEU65676.1"/>
    </source>
</evidence>
<dbReference type="AlphaFoldDB" id="A0A6L2LV58"/>
<protein>
    <submittedName>
        <fullName evidence="2">Transposase (Putative), gypsy type</fullName>
    </submittedName>
</protein>
<organism evidence="2">
    <name type="scientific">Tanacetum cinerariifolium</name>
    <name type="common">Dalmatian daisy</name>
    <name type="synonym">Chrysanthemum cinerariifolium</name>
    <dbReference type="NCBI Taxonomy" id="118510"/>
    <lineage>
        <taxon>Eukaryota</taxon>
        <taxon>Viridiplantae</taxon>
        <taxon>Streptophyta</taxon>
        <taxon>Embryophyta</taxon>
        <taxon>Tracheophyta</taxon>
        <taxon>Spermatophyta</taxon>
        <taxon>Magnoliopsida</taxon>
        <taxon>eudicotyledons</taxon>
        <taxon>Gunneridae</taxon>
        <taxon>Pentapetalae</taxon>
        <taxon>asterids</taxon>
        <taxon>campanulids</taxon>
        <taxon>Asterales</taxon>
        <taxon>Asteraceae</taxon>
        <taxon>Asteroideae</taxon>
        <taxon>Anthemideae</taxon>
        <taxon>Anthemidinae</taxon>
        <taxon>Tanacetum</taxon>
    </lineage>
</organism>
<name>A0A6L2LV58_TANCI</name>
<reference evidence="2" key="1">
    <citation type="journal article" date="2019" name="Sci. Rep.">
        <title>Draft genome of Tanacetum cinerariifolium, the natural source of mosquito coil.</title>
        <authorList>
            <person name="Yamashiro T."/>
            <person name="Shiraishi A."/>
            <person name="Satake H."/>
            <person name="Nakayama K."/>
        </authorList>
    </citation>
    <scope>NUCLEOTIDE SEQUENCE</scope>
</reference>
<dbReference type="EMBL" id="BKCJ010005247">
    <property type="protein sequence ID" value="GEU65676.1"/>
    <property type="molecule type" value="Genomic_DNA"/>
</dbReference>
<comment type="caution">
    <text evidence="2">The sequence shown here is derived from an EMBL/GenBank/DDBJ whole genome shotgun (WGS) entry which is preliminary data.</text>
</comment>
<evidence type="ECO:0000256" key="1">
    <source>
        <dbReference type="SAM" id="MobiDB-lite"/>
    </source>
</evidence>
<gene>
    <name evidence="2" type="ORF">Tci_037654</name>
</gene>
<feature type="region of interest" description="Disordered" evidence="1">
    <location>
        <begin position="133"/>
        <end position="158"/>
    </location>
</feature>
<proteinExistence type="predicted"/>
<sequence length="662" mass="72587">MSTIKDIKCVLSQKAFSAFCEKFHIPEEVHLVLPNRDNTIHERPVGKIRLYTSRHYTLDEDTHPSFVDKDKEDMDIFAFIHTLDPTKVKVVEHERQEDNPRLLETIVGRTIHLLLVAPDRGESELESSVDKLFDEGGSGTQVEQRDSTGGGGVQGDPISILPFMTSSVSAIPEREGEGHNDSVTELNLRTISAPQRFGISSDSSHHSGANMAETEVDFFTMPSVSVITAATTVTSTDDPAIVIKEKIVKPSLISADSALAGGTDHVMGSFMDLSGSDFLVGGIRTVISLDTDLQKLRMRAEYNIKENRRLASVVEEKNQLLKSRDKEIKNLKAQLLLREAKVAKAIHLRAEASHFEVTKKSLRDEVNALNGRNTILEKEHNALDVKVTDLEATVVSKERELTDSNAQLTGVTLHLEEKFYPYLFTTIVGRRWLLTHGMELAIAKCQNLPEYLSALGPAVSKAIEKGMQDGLAAGITHGREGRALTDVAAHNPSAEADYVSALQQLLNVNFPLLAELKMNKDASIEALMNILRLEEHLVERLGLNESQPHADQLMVPIHHSSDKTVVGACALSLALDVSDVRVRRIKENIMSHRSLFQDVSIPLAEPLSAAALTGMEGTSDVMPATADITTSMSVTLTSAGTVVDEDTNPFPNVDDAELNIPQ</sequence>
<accession>A0A6L2LV58</accession>